<protein>
    <recommendedName>
        <fullName evidence="7">3-methyl-2-oxobutanoate hydroxymethyltransferase</fullName>
        <ecNumber evidence="7">2.1.2.11</ecNumber>
    </recommendedName>
    <alternativeName>
        <fullName evidence="7">Ketopantoate hydroxymethyltransferase</fullName>
        <shortName evidence="7">KPHMT</shortName>
    </alternativeName>
</protein>
<evidence type="ECO:0000256" key="9">
    <source>
        <dbReference type="PIRSR" id="PIRSR000388-2"/>
    </source>
</evidence>
<evidence type="ECO:0000256" key="8">
    <source>
        <dbReference type="PIRSR" id="PIRSR000388-1"/>
    </source>
</evidence>
<evidence type="ECO:0000256" key="1">
    <source>
        <dbReference type="ARBA" id="ARBA00005033"/>
    </source>
</evidence>
<evidence type="ECO:0000256" key="5">
    <source>
        <dbReference type="ARBA" id="ARBA00022679"/>
    </source>
</evidence>
<comment type="caution">
    <text evidence="11">The sequence shown here is derived from an EMBL/GenBank/DDBJ whole genome shotgun (WGS) entry which is preliminary data.</text>
</comment>
<sequence length="266" mass="28778">MKSTAELISMKNNDKIVMVTAYDYPSAKSAESADVDVILVGDSLGMVVLGYDSPVKVTLDDMIHHAKATRRGAPNTFIIVDMPFGSYHGDVNEAIKNGIKLYQETDANMLKLEGADSIEVIKGLVKAGVPVCGHLGLTPQHFGLTGFKMQAGDIEAAEKLIEEAKAIEEAGVSMMVLEAIPMDLAKKVTEHVYVPTIGIGAGVETDGQVLVYHDLLQYGSERLPKFVKAYGDMSSLAVDGLKAYSQAVRDKSFPDESTTYKKRVFD</sequence>
<dbReference type="GO" id="GO:0032259">
    <property type="term" value="P:methylation"/>
    <property type="evidence" value="ECO:0007669"/>
    <property type="project" value="UniProtKB-KW"/>
</dbReference>
<accession>A0A6V7RKX9</accession>
<dbReference type="GO" id="GO:0008168">
    <property type="term" value="F:methyltransferase activity"/>
    <property type="evidence" value="ECO:0007669"/>
    <property type="project" value="UniProtKB-KW"/>
</dbReference>
<feature type="binding site" evidence="7 9">
    <location>
        <begin position="42"/>
        <end position="43"/>
    </location>
    <ligand>
        <name>3-methyl-2-oxobutanoate</name>
        <dbReference type="ChEBI" id="CHEBI:11851"/>
    </ligand>
</feature>
<dbReference type="EC" id="2.1.2.11" evidence="7"/>
<keyword evidence="7 10" id="KW-0479">Metal-binding</keyword>
<evidence type="ECO:0000313" key="11">
    <source>
        <dbReference type="EMBL" id="CAD2078787.1"/>
    </source>
</evidence>
<evidence type="ECO:0000256" key="4">
    <source>
        <dbReference type="ARBA" id="ARBA00022655"/>
    </source>
</evidence>
<comment type="similarity">
    <text evidence="2 7">Belongs to the PanB family.</text>
</comment>
<dbReference type="PIRSF" id="PIRSF000388">
    <property type="entry name" value="Pantoate_hydroxy_MeTrfase"/>
    <property type="match status" value="1"/>
</dbReference>
<feature type="binding site" evidence="7 10">
    <location>
        <position position="113"/>
    </location>
    <ligand>
        <name>Mg(2+)</name>
        <dbReference type="ChEBI" id="CHEBI:18420"/>
    </ligand>
</feature>
<dbReference type="FunFam" id="3.20.20.60:FF:000003">
    <property type="entry name" value="3-methyl-2-oxobutanoate hydroxymethyltransferase"/>
    <property type="match status" value="1"/>
</dbReference>
<feature type="binding site" evidence="7 10">
    <location>
        <position position="81"/>
    </location>
    <ligand>
        <name>Mg(2+)</name>
        <dbReference type="ChEBI" id="CHEBI:18420"/>
    </ligand>
</feature>
<dbReference type="HAMAP" id="MF_00156">
    <property type="entry name" value="PanB"/>
    <property type="match status" value="1"/>
</dbReference>
<dbReference type="GO" id="GO:0015940">
    <property type="term" value="P:pantothenate biosynthetic process"/>
    <property type="evidence" value="ECO:0007669"/>
    <property type="project" value="UniProtKB-UniRule"/>
</dbReference>
<dbReference type="EMBL" id="CAJEWD010000008">
    <property type="protein sequence ID" value="CAD2078787.1"/>
    <property type="molecule type" value="Genomic_DNA"/>
</dbReference>
<evidence type="ECO:0000256" key="6">
    <source>
        <dbReference type="ARBA" id="ARBA00056497"/>
    </source>
</evidence>
<comment type="function">
    <text evidence="6 7">Catalyzes the reversible reaction in which hydroxymethyl group from 5,10-methylenetetrahydrofolate is transferred onto alpha-ketoisovalerate to form ketopantoate.</text>
</comment>
<evidence type="ECO:0000256" key="7">
    <source>
        <dbReference type="HAMAP-Rule" id="MF_00156"/>
    </source>
</evidence>
<dbReference type="PANTHER" id="PTHR20881:SF0">
    <property type="entry name" value="3-METHYL-2-OXOBUTANOATE HYDROXYMETHYLTRANSFERASE"/>
    <property type="match status" value="1"/>
</dbReference>
<keyword evidence="5 7" id="KW-0808">Transferase</keyword>
<dbReference type="AlphaFoldDB" id="A0A6V7RKX9"/>
<dbReference type="Pfam" id="PF02548">
    <property type="entry name" value="Pantoate_transf"/>
    <property type="match status" value="1"/>
</dbReference>
<name>A0A6V7RKX9_9STAP</name>
<feature type="binding site" evidence="7 9">
    <location>
        <position position="81"/>
    </location>
    <ligand>
        <name>3-methyl-2-oxobutanoate</name>
        <dbReference type="ChEBI" id="CHEBI:11851"/>
    </ligand>
</feature>
<proteinExistence type="inferred from homology"/>
<dbReference type="InterPro" id="IPR015813">
    <property type="entry name" value="Pyrv/PenolPyrv_kinase-like_dom"/>
</dbReference>
<evidence type="ECO:0000256" key="3">
    <source>
        <dbReference type="ARBA" id="ARBA00011424"/>
    </source>
</evidence>
<dbReference type="RefSeq" id="WP_185125961.1">
    <property type="nucleotide sequence ID" value="NZ_CAJEWD010000008.1"/>
</dbReference>
<comment type="pathway">
    <text evidence="1 7">Cofactor biosynthesis; (R)-pantothenate biosynthesis; (R)-pantoate from 3-methyl-2-oxobutanoate: step 1/2.</text>
</comment>
<keyword evidence="4 7" id="KW-0566">Pantothenate biosynthesis</keyword>
<dbReference type="CDD" id="cd06557">
    <property type="entry name" value="KPHMT-like"/>
    <property type="match status" value="1"/>
</dbReference>
<dbReference type="NCBIfam" id="TIGR00222">
    <property type="entry name" value="panB"/>
    <property type="match status" value="1"/>
</dbReference>
<keyword evidence="7" id="KW-0963">Cytoplasm</keyword>
<dbReference type="InterPro" id="IPR003700">
    <property type="entry name" value="Pantoate_hydroxy_MeTrfase"/>
</dbReference>
<comment type="subunit">
    <text evidence="3 7">Homodecamer; pentamer of dimers.</text>
</comment>
<gene>
    <name evidence="7 11" type="primary">panB</name>
    <name evidence="11" type="ORF">JEODO184_01485</name>
</gene>
<evidence type="ECO:0000256" key="2">
    <source>
        <dbReference type="ARBA" id="ARBA00008676"/>
    </source>
</evidence>
<dbReference type="UniPathway" id="UPA00028">
    <property type="reaction ID" value="UER00003"/>
</dbReference>
<dbReference type="InterPro" id="IPR040442">
    <property type="entry name" value="Pyrv_kinase-like_dom_sf"/>
</dbReference>
<dbReference type="GO" id="GO:0000287">
    <property type="term" value="F:magnesium ion binding"/>
    <property type="evidence" value="ECO:0007669"/>
    <property type="project" value="TreeGrafter"/>
</dbReference>
<feature type="active site" description="Proton acceptor" evidence="7 8">
    <location>
        <position position="178"/>
    </location>
</feature>
<dbReference type="Proteomes" id="UP000589351">
    <property type="component" value="Unassembled WGS sequence"/>
</dbReference>
<dbReference type="SUPFAM" id="SSF51621">
    <property type="entry name" value="Phosphoenolpyruvate/pyruvate domain"/>
    <property type="match status" value="1"/>
</dbReference>
<comment type="subcellular location">
    <subcellularLocation>
        <location evidence="7">Cytoplasm</location>
    </subcellularLocation>
</comment>
<keyword evidence="11" id="KW-0489">Methyltransferase</keyword>
<reference evidence="11 12" key="1">
    <citation type="submission" date="2020-07" db="EMBL/GenBank/DDBJ databases">
        <authorList>
            <person name="Criscuolo A."/>
        </authorList>
    </citation>
    <scope>NUCLEOTIDE SEQUENCE [LARGE SCALE GENOMIC DNA]</scope>
    <source>
        <strain evidence="11">CIP111649</strain>
    </source>
</reference>
<dbReference type="Gene3D" id="3.20.20.60">
    <property type="entry name" value="Phosphoenolpyruvate-binding domains"/>
    <property type="match status" value="1"/>
</dbReference>
<dbReference type="GO" id="GO:0003864">
    <property type="term" value="F:3-methyl-2-oxobutanoate hydroxymethyltransferase activity"/>
    <property type="evidence" value="ECO:0007669"/>
    <property type="project" value="UniProtKB-UniRule"/>
</dbReference>
<dbReference type="PANTHER" id="PTHR20881">
    <property type="entry name" value="3-METHYL-2-OXOBUTANOATE HYDROXYMETHYLTRANSFERASE"/>
    <property type="match status" value="1"/>
</dbReference>
<feature type="binding site" evidence="7 10">
    <location>
        <position position="42"/>
    </location>
    <ligand>
        <name>Mg(2+)</name>
        <dbReference type="ChEBI" id="CHEBI:18420"/>
    </ligand>
</feature>
<feature type="binding site" evidence="7 9">
    <location>
        <position position="111"/>
    </location>
    <ligand>
        <name>3-methyl-2-oxobutanoate</name>
        <dbReference type="ChEBI" id="CHEBI:11851"/>
    </ligand>
</feature>
<evidence type="ECO:0000313" key="12">
    <source>
        <dbReference type="Proteomes" id="UP000589351"/>
    </source>
</evidence>
<keyword evidence="7 10" id="KW-0460">Magnesium</keyword>
<comment type="catalytic activity">
    <reaction evidence="7">
        <text>(6R)-5,10-methylene-5,6,7,8-tetrahydrofolate + 3-methyl-2-oxobutanoate + H2O = 2-dehydropantoate + (6S)-5,6,7,8-tetrahydrofolate</text>
        <dbReference type="Rhea" id="RHEA:11824"/>
        <dbReference type="ChEBI" id="CHEBI:11561"/>
        <dbReference type="ChEBI" id="CHEBI:11851"/>
        <dbReference type="ChEBI" id="CHEBI:15377"/>
        <dbReference type="ChEBI" id="CHEBI:15636"/>
        <dbReference type="ChEBI" id="CHEBI:57453"/>
        <dbReference type="EC" id="2.1.2.11"/>
    </reaction>
</comment>
<comment type="cofactor">
    <cofactor evidence="7 10">
        <name>Mg(2+)</name>
        <dbReference type="ChEBI" id="CHEBI:18420"/>
    </cofactor>
    <text evidence="7 10">Binds 1 Mg(2+) ion per subunit.</text>
</comment>
<keyword evidence="12" id="KW-1185">Reference proteome</keyword>
<organism evidence="11 12">
    <name type="scientific">Jeotgalicoccus meleagridis</name>
    <dbReference type="NCBI Taxonomy" id="2759181"/>
    <lineage>
        <taxon>Bacteria</taxon>
        <taxon>Bacillati</taxon>
        <taxon>Bacillota</taxon>
        <taxon>Bacilli</taxon>
        <taxon>Bacillales</taxon>
        <taxon>Staphylococcaceae</taxon>
        <taxon>Jeotgalicoccus</taxon>
    </lineage>
</organism>
<dbReference type="NCBIfam" id="NF001452">
    <property type="entry name" value="PRK00311.1"/>
    <property type="match status" value="1"/>
</dbReference>
<dbReference type="GO" id="GO:0005737">
    <property type="term" value="C:cytoplasm"/>
    <property type="evidence" value="ECO:0007669"/>
    <property type="project" value="UniProtKB-SubCell"/>
</dbReference>
<evidence type="ECO:0000256" key="10">
    <source>
        <dbReference type="PIRSR" id="PIRSR000388-3"/>
    </source>
</evidence>